<organism evidence="7 8">
    <name type="scientific">Fistulifera solaris</name>
    <name type="common">Oleaginous diatom</name>
    <dbReference type="NCBI Taxonomy" id="1519565"/>
    <lineage>
        <taxon>Eukaryota</taxon>
        <taxon>Sar</taxon>
        <taxon>Stramenopiles</taxon>
        <taxon>Ochrophyta</taxon>
        <taxon>Bacillariophyta</taxon>
        <taxon>Bacillariophyceae</taxon>
        <taxon>Bacillariophycidae</taxon>
        <taxon>Naviculales</taxon>
        <taxon>Naviculaceae</taxon>
        <taxon>Fistulifera</taxon>
    </lineage>
</organism>
<evidence type="ECO:0000256" key="5">
    <source>
        <dbReference type="ARBA" id="ARBA00040665"/>
    </source>
</evidence>
<evidence type="ECO:0000256" key="2">
    <source>
        <dbReference type="ARBA" id="ARBA00022490"/>
    </source>
</evidence>
<evidence type="ECO:0000313" key="8">
    <source>
        <dbReference type="Proteomes" id="UP000198406"/>
    </source>
</evidence>
<dbReference type="EMBL" id="BDSP01000114">
    <property type="protein sequence ID" value="GAX17274.1"/>
    <property type="molecule type" value="Genomic_DNA"/>
</dbReference>
<dbReference type="InterPro" id="IPR051476">
    <property type="entry name" value="Bac_ResReg_Asp_Phosphatase"/>
</dbReference>
<dbReference type="SMART" id="SM00028">
    <property type="entry name" value="TPR"/>
    <property type="match status" value="4"/>
</dbReference>
<keyword evidence="8" id="KW-1185">Reference proteome</keyword>
<dbReference type="SUPFAM" id="SSF48452">
    <property type="entry name" value="TPR-like"/>
    <property type="match status" value="1"/>
</dbReference>
<evidence type="ECO:0000313" key="7">
    <source>
        <dbReference type="EMBL" id="GAX17274.1"/>
    </source>
</evidence>
<dbReference type="InterPro" id="IPR011990">
    <property type="entry name" value="TPR-like_helical_dom_sf"/>
</dbReference>
<evidence type="ECO:0000256" key="3">
    <source>
        <dbReference type="ARBA" id="ARBA00022737"/>
    </source>
</evidence>
<dbReference type="GO" id="GO:0005737">
    <property type="term" value="C:cytoplasm"/>
    <property type="evidence" value="ECO:0007669"/>
    <property type="project" value="UniProtKB-SubCell"/>
</dbReference>
<dbReference type="InterPro" id="IPR019734">
    <property type="entry name" value="TPR_rpt"/>
</dbReference>
<evidence type="ECO:0000256" key="4">
    <source>
        <dbReference type="ARBA" id="ARBA00022803"/>
    </source>
</evidence>
<comment type="caution">
    <text evidence="7">The sequence shown here is derived from an EMBL/GenBank/DDBJ whole genome shotgun (WGS) entry which is preliminary data.</text>
</comment>
<name>A0A1Z5JTB1_FISSO</name>
<dbReference type="OrthoDB" id="5142960at2759"/>
<keyword evidence="4 6" id="KW-0802">TPR repeat</keyword>
<dbReference type="Proteomes" id="UP000198406">
    <property type="component" value="Unassembled WGS sequence"/>
</dbReference>
<comment type="subcellular location">
    <subcellularLocation>
        <location evidence="1">Cytoplasm</location>
    </subcellularLocation>
</comment>
<keyword evidence="2" id="KW-0963">Cytoplasm</keyword>
<evidence type="ECO:0000256" key="1">
    <source>
        <dbReference type="ARBA" id="ARBA00004496"/>
    </source>
</evidence>
<dbReference type="PROSITE" id="PS50005">
    <property type="entry name" value="TPR"/>
    <property type="match status" value="1"/>
</dbReference>
<reference evidence="7 8" key="1">
    <citation type="journal article" date="2015" name="Plant Cell">
        <title>Oil accumulation by the oleaginous diatom Fistulifera solaris as revealed by the genome and transcriptome.</title>
        <authorList>
            <person name="Tanaka T."/>
            <person name="Maeda Y."/>
            <person name="Veluchamy A."/>
            <person name="Tanaka M."/>
            <person name="Abida H."/>
            <person name="Marechal E."/>
            <person name="Bowler C."/>
            <person name="Muto M."/>
            <person name="Sunaga Y."/>
            <person name="Tanaka M."/>
            <person name="Yoshino T."/>
            <person name="Taniguchi T."/>
            <person name="Fukuda Y."/>
            <person name="Nemoto M."/>
            <person name="Matsumoto M."/>
            <person name="Wong P.S."/>
            <person name="Aburatani S."/>
            <person name="Fujibuchi W."/>
        </authorList>
    </citation>
    <scope>NUCLEOTIDE SEQUENCE [LARGE SCALE GENOMIC DNA]</scope>
    <source>
        <strain evidence="7 8">JPCC DA0580</strain>
    </source>
</reference>
<dbReference type="PANTHER" id="PTHR46630">
    <property type="entry name" value="TETRATRICOPEPTIDE REPEAT PROTEIN 29"/>
    <property type="match status" value="1"/>
</dbReference>
<dbReference type="Gene3D" id="1.25.40.10">
    <property type="entry name" value="Tetratricopeptide repeat domain"/>
    <property type="match status" value="2"/>
</dbReference>
<dbReference type="Pfam" id="PF13424">
    <property type="entry name" value="TPR_12"/>
    <property type="match status" value="1"/>
</dbReference>
<sequence>MDTATAKALLQSDDVAKLRKEAISLQNYNTDSSAEEEQILKLQLLLWNRILQLSASAPDSEKAAVYVSSGNVWMRMGDNERASGQLQKALALQKSAGDCIATVKTLQLLGQAAVNSSDYAAATEYYQKAIAELVENNEQQSELALAYSQLASVFEVQSEFATALQWIDKATDIYDKIASDKEDEIVAVVEAQRGTLQEKLGEYEQAVVSLSKAHNALLKTRGEDHPRTQEISFLLEMARSLVD</sequence>
<protein>
    <recommendedName>
        <fullName evidence="5">Tetratricopeptide repeat protein 29</fullName>
    </recommendedName>
</protein>
<dbReference type="InParanoid" id="A0A1Z5JTB1"/>
<dbReference type="PANTHER" id="PTHR46630:SF1">
    <property type="entry name" value="TETRATRICOPEPTIDE REPEAT PROTEIN 29"/>
    <property type="match status" value="1"/>
</dbReference>
<accession>A0A1Z5JTB1</accession>
<keyword evidence="3" id="KW-0677">Repeat</keyword>
<evidence type="ECO:0000256" key="6">
    <source>
        <dbReference type="PROSITE-ProRule" id="PRU00339"/>
    </source>
</evidence>
<gene>
    <name evidence="7" type="ORF">FisN_10Lh130</name>
</gene>
<dbReference type="AlphaFoldDB" id="A0A1Z5JTB1"/>
<proteinExistence type="predicted"/>
<feature type="repeat" description="TPR" evidence="6">
    <location>
        <begin position="63"/>
        <end position="96"/>
    </location>
</feature>